<dbReference type="InterPro" id="IPR010982">
    <property type="entry name" value="Lambda_DNA-bd_dom_sf"/>
</dbReference>
<organism evidence="2 3">
    <name type="scientific">Deinococcus radiopugnans ATCC 19172</name>
    <dbReference type="NCBI Taxonomy" id="585398"/>
    <lineage>
        <taxon>Bacteria</taxon>
        <taxon>Thermotogati</taxon>
        <taxon>Deinococcota</taxon>
        <taxon>Deinococci</taxon>
        <taxon>Deinococcales</taxon>
        <taxon>Deinococcaceae</taxon>
        <taxon>Deinococcus</taxon>
    </lineage>
</organism>
<evidence type="ECO:0000313" key="3">
    <source>
        <dbReference type="Proteomes" id="UP000313988"/>
    </source>
</evidence>
<evidence type="ECO:0000313" key="1">
    <source>
        <dbReference type="EMBL" id="MBB6018862.1"/>
    </source>
</evidence>
<dbReference type="GO" id="GO:0003677">
    <property type="term" value="F:DNA binding"/>
    <property type="evidence" value="ECO:0007669"/>
    <property type="project" value="InterPro"/>
</dbReference>
<dbReference type="RefSeq" id="WP_139405004.1">
    <property type="nucleotide sequence ID" value="NZ_JACHEW010000048.1"/>
</dbReference>
<dbReference type="AlphaFoldDB" id="A0A5C4XGM5"/>
<sequence>MTVDHDALFSAWKVVTELADGLLDPIDTPERHAAAFKLEEVTWAAQRARPELSSLLRLLTENIQNYEAVAFPQPVRSPGQVLASLMTVMDLSPSALAQSTGIGIEELDRLVTGQQDLTRAQMHLLAERLHVDPLIFL</sequence>
<proteinExistence type="predicted"/>
<accession>A0A5C4XGM5</accession>
<evidence type="ECO:0000313" key="4">
    <source>
        <dbReference type="Proteomes" id="UP000629870"/>
    </source>
</evidence>
<dbReference type="Proteomes" id="UP000629870">
    <property type="component" value="Unassembled WGS sequence"/>
</dbReference>
<keyword evidence="4" id="KW-1185">Reference proteome</keyword>
<protein>
    <submittedName>
        <fullName evidence="1">Antitoxin component HigA of HigAB toxin-antitoxin module</fullName>
    </submittedName>
</protein>
<dbReference type="SUPFAM" id="SSF47413">
    <property type="entry name" value="lambda repressor-like DNA-binding domains"/>
    <property type="match status" value="1"/>
</dbReference>
<reference evidence="1 4" key="2">
    <citation type="submission" date="2020-08" db="EMBL/GenBank/DDBJ databases">
        <title>Genomic Encyclopedia of Type Strains, Phase IV (KMG-IV): sequencing the most valuable type-strain genomes for metagenomic binning, comparative biology and taxonomic classification.</title>
        <authorList>
            <person name="Goeker M."/>
        </authorList>
    </citation>
    <scope>NUCLEOTIDE SEQUENCE [LARGE SCALE GENOMIC DNA]</scope>
    <source>
        <strain evidence="1 4">DSM 12027</strain>
    </source>
</reference>
<reference evidence="2 3" key="1">
    <citation type="submission" date="2019-06" db="EMBL/GenBank/DDBJ databases">
        <title>Genome sequence of Deinococcus radiopugnans ATCC 19172.</title>
        <authorList>
            <person name="Maclea K.S."/>
            <person name="Maynard C.R."/>
        </authorList>
    </citation>
    <scope>NUCLEOTIDE SEQUENCE [LARGE SCALE GENOMIC DNA]</scope>
    <source>
        <strain evidence="2 3">ATCC 19172</strain>
    </source>
</reference>
<dbReference type="EMBL" id="JACHEW010000048">
    <property type="protein sequence ID" value="MBB6018862.1"/>
    <property type="molecule type" value="Genomic_DNA"/>
</dbReference>
<evidence type="ECO:0000313" key="2">
    <source>
        <dbReference type="EMBL" id="TNM62492.1"/>
    </source>
</evidence>
<dbReference type="EMBL" id="VDMO01000048">
    <property type="protein sequence ID" value="TNM62492.1"/>
    <property type="molecule type" value="Genomic_DNA"/>
</dbReference>
<dbReference type="OrthoDB" id="71969at2"/>
<comment type="caution">
    <text evidence="2">The sequence shown here is derived from an EMBL/GenBank/DDBJ whole genome shotgun (WGS) entry which is preliminary data.</text>
</comment>
<dbReference type="Gene3D" id="1.10.260.40">
    <property type="entry name" value="lambda repressor-like DNA-binding domains"/>
    <property type="match status" value="1"/>
</dbReference>
<name>A0A5C4XGM5_9DEIO</name>
<dbReference type="Proteomes" id="UP000313988">
    <property type="component" value="Unassembled WGS sequence"/>
</dbReference>
<gene>
    <name evidence="2" type="ORF">FHR04_20340</name>
    <name evidence="1" type="ORF">HNQ04_004144</name>
</gene>